<keyword evidence="3" id="KW-1185">Reference proteome</keyword>
<keyword evidence="1" id="KW-0520">NAD</keyword>
<dbReference type="Gene3D" id="1.20.120.1200">
    <property type="entry name" value="NADH-ubiquinone/plastoquinone oxidoreductase chain 6, subunit NuoJ"/>
    <property type="match status" value="1"/>
</dbReference>
<dbReference type="Pfam" id="PF00499">
    <property type="entry name" value="Oxidored_q3"/>
    <property type="match status" value="1"/>
</dbReference>
<evidence type="ECO:0000313" key="3">
    <source>
        <dbReference type="Proteomes" id="UP001165561"/>
    </source>
</evidence>
<feature type="non-terminal residue" evidence="2">
    <location>
        <position position="176"/>
    </location>
</feature>
<dbReference type="InterPro" id="IPR042106">
    <property type="entry name" value="Nuo/plastoQ_OxRdtase_6_NuoJ"/>
</dbReference>
<dbReference type="PANTHER" id="PTHR33269:SF19">
    <property type="entry name" value="NADH-QUINONE OXIDOREDUCTASE SUBUNIT J"/>
    <property type="match status" value="1"/>
</dbReference>
<keyword evidence="2" id="KW-0560">Oxidoreductase</keyword>
<proteinExistence type="inferred from homology"/>
<dbReference type="EMBL" id="JARACI010001130">
    <property type="protein sequence ID" value="MDD9207606.1"/>
    <property type="molecule type" value="Genomic_DNA"/>
</dbReference>
<feature type="transmembrane region" description="Helical" evidence="1">
    <location>
        <begin position="77"/>
        <end position="99"/>
    </location>
</feature>
<keyword evidence="1" id="KW-0472">Membrane</keyword>
<dbReference type="PANTHER" id="PTHR33269">
    <property type="entry name" value="NADH-UBIQUINONE OXIDOREDUCTASE CHAIN 6"/>
    <property type="match status" value="1"/>
</dbReference>
<dbReference type="InterPro" id="IPR001457">
    <property type="entry name" value="NADH_UbQ/plastoQ_OxRdtase_su6"/>
</dbReference>
<reference evidence="2" key="1">
    <citation type="submission" date="2023-02" db="EMBL/GenBank/DDBJ databases">
        <title>Georgenia sp.10Sc9-8, isolated from a soil sample collected from the Taklamakan desert.</title>
        <authorList>
            <person name="Liu S."/>
        </authorList>
    </citation>
    <scope>NUCLEOTIDE SEQUENCE</scope>
    <source>
        <strain evidence="2">10Sc9-8</strain>
    </source>
</reference>
<keyword evidence="1" id="KW-1133">Transmembrane helix</keyword>
<name>A0ABT5TZV2_9MICO</name>
<organism evidence="2 3">
    <name type="scientific">Georgenia halotolerans</name>
    <dbReference type="NCBI Taxonomy" id="3028317"/>
    <lineage>
        <taxon>Bacteria</taxon>
        <taxon>Bacillati</taxon>
        <taxon>Actinomycetota</taxon>
        <taxon>Actinomycetes</taxon>
        <taxon>Micrococcales</taxon>
        <taxon>Bogoriellaceae</taxon>
        <taxon>Georgenia</taxon>
    </lineage>
</organism>
<comment type="catalytic activity">
    <reaction evidence="1">
        <text>a quinone + NADH + 5 H(+)(in) = a quinol + NAD(+) + 4 H(+)(out)</text>
        <dbReference type="Rhea" id="RHEA:57888"/>
        <dbReference type="ChEBI" id="CHEBI:15378"/>
        <dbReference type="ChEBI" id="CHEBI:24646"/>
        <dbReference type="ChEBI" id="CHEBI:57540"/>
        <dbReference type="ChEBI" id="CHEBI:57945"/>
        <dbReference type="ChEBI" id="CHEBI:132124"/>
    </reaction>
</comment>
<comment type="function">
    <text evidence="1">NDH-1 shuttles electrons from NADH, via FMN and iron-sulfur (Fe-S) centers, to quinones in the respiratory chain. Couples the redox reaction to proton translocation (for every two electrons transferred, four hydrogen ions are translocated across the cytoplasmic membrane), and thus conserves the redox energy in a proton gradient.</text>
</comment>
<accession>A0ABT5TZV2</accession>
<gene>
    <name evidence="2" type="ORF">PU560_14205</name>
</gene>
<feature type="transmembrane region" description="Helical" evidence="1">
    <location>
        <begin position="111"/>
        <end position="132"/>
    </location>
</feature>
<comment type="subcellular location">
    <subcellularLocation>
        <location evidence="1">Cell membrane</location>
        <topology evidence="1">Multi-pass membrane protein</topology>
    </subcellularLocation>
</comment>
<keyword evidence="1" id="KW-0812">Transmembrane</keyword>
<dbReference type="EC" id="7.1.1.-" evidence="1"/>
<dbReference type="GO" id="GO:0050136">
    <property type="term" value="F:NADH dehydrogenase (quinone) (non-electrogenic) activity"/>
    <property type="evidence" value="ECO:0007669"/>
    <property type="project" value="UniProtKB-EC"/>
</dbReference>
<comment type="caution">
    <text evidence="2">The sequence shown here is derived from an EMBL/GenBank/DDBJ whole genome shotgun (WGS) entry which is preliminary data.</text>
</comment>
<evidence type="ECO:0000256" key="1">
    <source>
        <dbReference type="RuleBase" id="RU004429"/>
    </source>
</evidence>
<dbReference type="Proteomes" id="UP001165561">
    <property type="component" value="Unassembled WGS sequence"/>
</dbReference>
<dbReference type="NCBIfam" id="NF005165">
    <property type="entry name" value="PRK06638.1-5"/>
    <property type="match status" value="1"/>
</dbReference>
<sequence>MSALLPAAVSTGETAAVSTGETVLFWVLAPIMVVAALALVFARKAMYAAMGVVLVMICLAFIYAAQDAPFLAVAQVVVYTGAIMMMYLFVVMLVGVDASDSLVETIRGQRWVAGLAGVGLVLVLVGVAVSAGEAPPPEGLAAANADTNPVGVARLIFSEHVLAMELAAALLITAAV</sequence>
<keyword evidence="1" id="KW-1003">Cell membrane</keyword>
<evidence type="ECO:0000313" key="2">
    <source>
        <dbReference type="EMBL" id="MDD9207606.1"/>
    </source>
</evidence>
<comment type="similarity">
    <text evidence="1">Belongs to the complex I subunit 6 family.</text>
</comment>
<feature type="transmembrane region" description="Helical" evidence="1">
    <location>
        <begin position="47"/>
        <end position="65"/>
    </location>
</feature>
<feature type="transmembrane region" description="Helical" evidence="1">
    <location>
        <begin position="152"/>
        <end position="175"/>
    </location>
</feature>
<feature type="transmembrane region" description="Helical" evidence="1">
    <location>
        <begin position="24"/>
        <end position="42"/>
    </location>
</feature>
<keyword evidence="1" id="KW-0874">Quinone</keyword>
<protein>
    <recommendedName>
        <fullName evidence="1">NADH-quinone oxidoreductase subunit J</fullName>
        <ecNumber evidence="1">7.1.1.-</ecNumber>
    </recommendedName>
</protein>